<dbReference type="Pfam" id="PF21793">
    <property type="entry name" value="DUF6877"/>
    <property type="match status" value="1"/>
</dbReference>
<proteinExistence type="predicted"/>
<dbReference type="InterPro" id="IPR049242">
    <property type="entry name" value="DUF6877"/>
</dbReference>
<evidence type="ECO:0000259" key="1">
    <source>
        <dbReference type="Pfam" id="PF21793"/>
    </source>
</evidence>
<organism evidence="2 3">
    <name type="scientific">Sporosarcina newyorkensis</name>
    <dbReference type="NCBI Taxonomy" id="759851"/>
    <lineage>
        <taxon>Bacteria</taxon>
        <taxon>Bacillati</taxon>
        <taxon>Bacillota</taxon>
        <taxon>Bacilli</taxon>
        <taxon>Bacillales</taxon>
        <taxon>Caryophanaceae</taxon>
        <taxon>Sporosarcina</taxon>
    </lineage>
</organism>
<keyword evidence="3" id="KW-1185">Reference proteome</keyword>
<sequence>MSKNSIYEINNMREQLPLEVFQDIHLHIDDWRASGGNHDDQYVWQQLRYRKI</sequence>
<evidence type="ECO:0000313" key="2">
    <source>
        <dbReference type="EMBL" id="SKA88047.1"/>
    </source>
</evidence>
<gene>
    <name evidence="2" type="ORF">SAMN04244570_0615</name>
</gene>
<name>A0A1T4XF89_9BACL</name>
<accession>A0A1T4XF89</accession>
<protein>
    <recommendedName>
        <fullName evidence="1">DUF6877 domain-containing protein</fullName>
    </recommendedName>
</protein>
<dbReference type="Proteomes" id="UP000190042">
    <property type="component" value="Unassembled WGS sequence"/>
</dbReference>
<reference evidence="3" key="1">
    <citation type="submission" date="2017-02" db="EMBL/GenBank/DDBJ databases">
        <authorList>
            <person name="Varghese N."/>
            <person name="Submissions S."/>
        </authorList>
    </citation>
    <scope>NUCLEOTIDE SEQUENCE [LARGE SCALE GENOMIC DNA]</scope>
    <source>
        <strain evidence="3">DSM 23966</strain>
    </source>
</reference>
<evidence type="ECO:0000313" key="3">
    <source>
        <dbReference type="Proteomes" id="UP000190042"/>
    </source>
</evidence>
<dbReference type="AlphaFoldDB" id="A0A1T4XF89"/>
<dbReference type="RefSeq" id="WP_176132462.1">
    <property type="nucleotide sequence ID" value="NZ_FUYJ01000001.1"/>
</dbReference>
<feature type="domain" description="DUF6877" evidence="1">
    <location>
        <begin position="4"/>
        <end position="49"/>
    </location>
</feature>
<dbReference type="EMBL" id="FUYJ01000001">
    <property type="protein sequence ID" value="SKA88047.1"/>
    <property type="molecule type" value="Genomic_DNA"/>
</dbReference>